<evidence type="ECO:0000256" key="2">
    <source>
        <dbReference type="ARBA" id="ARBA00004664"/>
    </source>
</evidence>
<keyword evidence="5 9" id="KW-0028">Amino-acid biosynthesis</keyword>
<feature type="domain" description="N-(5'phosphoribosyl) anthranilate isomerase (PRAI)" evidence="10">
    <location>
        <begin position="7"/>
        <end position="220"/>
    </location>
</feature>
<comment type="pathway">
    <text evidence="2 9">Amino-acid biosynthesis; L-tryptophan biosynthesis; L-tryptophan from chorismate: step 3/5.</text>
</comment>
<name>A0A5R9GME1_9BACL</name>
<evidence type="ECO:0000256" key="5">
    <source>
        <dbReference type="ARBA" id="ARBA00022605"/>
    </source>
</evidence>
<dbReference type="EC" id="5.3.1.24" evidence="3 9"/>
<comment type="catalytic activity">
    <reaction evidence="1 9">
        <text>N-(5-phospho-beta-D-ribosyl)anthranilate = 1-(2-carboxyphenylamino)-1-deoxy-D-ribulose 5-phosphate</text>
        <dbReference type="Rhea" id="RHEA:21540"/>
        <dbReference type="ChEBI" id="CHEBI:18277"/>
        <dbReference type="ChEBI" id="CHEBI:58613"/>
        <dbReference type="EC" id="5.3.1.24"/>
    </reaction>
</comment>
<dbReference type="PANTHER" id="PTHR42894:SF1">
    <property type="entry name" value="N-(5'-PHOSPHORIBOSYL)ANTHRANILATE ISOMERASE"/>
    <property type="match status" value="1"/>
</dbReference>
<dbReference type="InterPro" id="IPR013785">
    <property type="entry name" value="Aldolase_TIM"/>
</dbReference>
<evidence type="ECO:0000313" key="11">
    <source>
        <dbReference type="EMBL" id="TLS53105.1"/>
    </source>
</evidence>
<keyword evidence="12" id="KW-1185">Reference proteome</keyword>
<organism evidence="11 12">
    <name type="scientific">Paenibacillus antri</name>
    <dbReference type="NCBI Taxonomy" id="2582848"/>
    <lineage>
        <taxon>Bacteria</taxon>
        <taxon>Bacillati</taxon>
        <taxon>Bacillota</taxon>
        <taxon>Bacilli</taxon>
        <taxon>Bacillales</taxon>
        <taxon>Paenibacillaceae</taxon>
        <taxon>Paenibacillus</taxon>
    </lineage>
</organism>
<dbReference type="OrthoDB" id="9786954at2"/>
<dbReference type="EMBL" id="VCIW01000003">
    <property type="protein sequence ID" value="TLS53105.1"/>
    <property type="molecule type" value="Genomic_DNA"/>
</dbReference>
<comment type="caution">
    <text evidence="11">The sequence shown here is derived from an EMBL/GenBank/DDBJ whole genome shotgun (WGS) entry which is preliminary data.</text>
</comment>
<evidence type="ECO:0000256" key="4">
    <source>
        <dbReference type="ARBA" id="ARBA00022272"/>
    </source>
</evidence>
<evidence type="ECO:0000256" key="1">
    <source>
        <dbReference type="ARBA" id="ARBA00001164"/>
    </source>
</evidence>
<dbReference type="HAMAP" id="MF_00135">
    <property type="entry name" value="PRAI"/>
    <property type="match status" value="1"/>
</dbReference>
<dbReference type="InterPro" id="IPR044643">
    <property type="entry name" value="TrpF_fam"/>
</dbReference>
<evidence type="ECO:0000256" key="8">
    <source>
        <dbReference type="ARBA" id="ARBA00023235"/>
    </source>
</evidence>
<keyword evidence="8 9" id="KW-0413">Isomerase</keyword>
<keyword evidence="6 9" id="KW-0822">Tryptophan biosynthesis</keyword>
<dbReference type="InterPro" id="IPR011060">
    <property type="entry name" value="RibuloseP-bd_barrel"/>
</dbReference>
<dbReference type="GO" id="GO:0000162">
    <property type="term" value="P:L-tryptophan biosynthetic process"/>
    <property type="evidence" value="ECO:0007669"/>
    <property type="project" value="UniProtKB-UniRule"/>
</dbReference>
<reference evidence="11 12" key="1">
    <citation type="submission" date="2019-05" db="EMBL/GenBank/DDBJ databases">
        <authorList>
            <person name="Narsing Rao M.P."/>
            <person name="Li W.J."/>
        </authorList>
    </citation>
    <scope>NUCLEOTIDE SEQUENCE [LARGE SCALE GENOMIC DNA]</scope>
    <source>
        <strain evidence="11 12">SYSU_K30003</strain>
    </source>
</reference>
<sequence>MSAPLLKVCGLRDAATAASAAPLAIDYIGFMFVATSKRRVTAEDARVMIEAMRAAGGRQKFVGVFVDPTIEELEALLADSPLDVLQLHGAESPAFVRECRSRFPGVAVWKVMGIAGEAEHGDDAVEARLAPYGDLLDALLLDTFDPVVGGGTGRTFRWDVIPAYRRWTQAQGIPLFAAGGLHEGNVGELLAAGIVDGVDVSSGVETDGAKDLDKIRTFVKRVKP</sequence>
<evidence type="ECO:0000259" key="10">
    <source>
        <dbReference type="Pfam" id="PF00697"/>
    </source>
</evidence>
<evidence type="ECO:0000256" key="3">
    <source>
        <dbReference type="ARBA" id="ARBA00012572"/>
    </source>
</evidence>
<gene>
    <name evidence="9" type="primary">trpF</name>
    <name evidence="11" type="ORF">FE782_06975</name>
</gene>
<accession>A0A5R9GME1</accession>
<evidence type="ECO:0000256" key="9">
    <source>
        <dbReference type="HAMAP-Rule" id="MF_00135"/>
    </source>
</evidence>
<dbReference type="UniPathway" id="UPA00035">
    <property type="reaction ID" value="UER00042"/>
</dbReference>
<dbReference type="CDD" id="cd00405">
    <property type="entry name" value="PRAI"/>
    <property type="match status" value="1"/>
</dbReference>
<dbReference type="PANTHER" id="PTHR42894">
    <property type="entry name" value="N-(5'-PHOSPHORIBOSYL)ANTHRANILATE ISOMERASE"/>
    <property type="match status" value="1"/>
</dbReference>
<evidence type="ECO:0000256" key="6">
    <source>
        <dbReference type="ARBA" id="ARBA00022822"/>
    </source>
</evidence>
<dbReference type="RefSeq" id="WP_138193346.1">
    <property type="nucleotide sequence ID" value="NZ_VCIW01000003.1"/>
</dbReference>
<protein>
    <recommendedName>
        <fullName evidence="4 9">N-(5'-phosphoribosyl)anthranilate isomerase</fullName>
        <shortName evidence="9">PRAI</shortName>
        <ecNumber evidence="3 9">5.3.1.24</ecNumber>
    </recommendedName>
</protein>
<dbReference type="SUPFAM" id="SSF51366">
    <property type="entry name" value="Ribulose-phoshate binding barrel"/>
    <property type="match status" value="1"/>
</dbReference>
<dbReference type="AlphaFoldDB" id="A0A5R9GME1"/>
<dbReference type="Gene3D" id="3.20.20.70">
    <property type="entry name" value="Aldolase class I"/>
    <property type="match status" value="1"/>
</dbReference>
<comment type="similarity">
    <text evidence="9">Belongs to the TrpF family.</text>
</comment>
<keyword evidence="7 9" id="KW-0057">Aromatic amino acid biosynthesis</keyword>
<dbReference type="GO" id="GO:0004640">
    <property type="term" value="F:phosphoribosylanthranilate isomerase activity"/>
    <property type="evidence" value="ECO:0007669"/>
    <property type="project" value="UniProtKB-UniRule"/>
</dbReference>
<dbReference type="InterPro" id="IPR001240">
    <property type="entry name" value="PRAI_dom"/>
</dbReference>
<dbReference type="Pfam" id="PF00697">
    <property type="entry name" value="PRAI"/>
    <property type="match status" value="1"/>
</dbReference>
<dbReference type="Proteomes" id="UP000309676">
    <property type="component" value="Unassembled WGS sequence"/>
</dbReference>
<evidence type="ECO:0000256" key="7">
    <source>
        <dbReference type="ARBA" id="ARBA00023141"/>
    </source>
</evidence>
<proteinExistence type="inferred from homology"/>
<evidence type="ECO:0000313" key="12">
    <source>
        <dbReference type="Proteomes" id="UP000309676"/>
    </source>
</evidence>